<gene>
    <name evidence="1" type="ORF">EZV62_012675</name>
</gene>
<dbReference type="EMBL" id="VAHF01000005">
    <property type="protein sequence ID" value="TXG61312.1"/>
    <property type="molecule type" value="Genomic_DNA"/>
</dbReference>
<dbReference type="Proteomes" id="UP000323000">
    <property type="component" value="Chromosome 5"/>
</dbReference>
<evidence type="ECO:0000313" key="2">
    <source>
        <dbReference type="Proteomes" id="UP000323000"/>
    </source>
</evidence>
<evidence type="ECO:0000313" key="1">
    <source>
        <dbReference type="EMBL" id="TXG61312.1"/>
    </source>
</evidence>
<keyword evidence="2" id="KW-1185">Reference proteome</keyword>
<proteinExistence type="predicted"/>
<sequence>MALPLVGCFDFDVGEVFAICEAFVVLQRLGFEIAYVKSDSCNVVNGNPSCDFVLREGNRVAHALAKFACSSSKDKIWLYVCPIFVHSLLFADLS</sequence>
<dbReference type="AlphaFoldDB" id="A0A5C7HYS0"/>
<comment type="caution">
    <text evidence="1">The sequence shown here is derived from an EMBL/GenBank/DDBJ whole genome shotgun (WGS) entry which is preliminary data.</text>
</comment>
<reference evidence="2" key="1">
    <citation type="journal article" date="2019" name="Gigascience">
        <title>De novo genome assembly of the endangered Acer yangbiense, a plant species with extremely small populations endemic to Yunnan Province, China.</title>
        <authorList>
            <person name="Yang J."/>
            <person name="Wariss H.M."/>
            <person name="Tao L."/>
            <person name="Zhang R."/>
            <person name="Yun Q."/>
            <person name="Hollingsworth P."/>
            <person name="Dao Z."/>
            <person name="Luo G."/>
            <person name="Guo H."/>
            <person name="Ma Y."/>
            <person name="Sun W."/>
        </authorList>
    </citation>
    <scope>NUCLEOTIDE SEQUENCE [LARGE SCALE GENOMIC DNA]</scope>
    <source>
        <strain evidence="2">cv. Malutang</strain>
    </source>
</reference>
<protein>
    <recommendedName>
        <fullName evidence="3">RNase H type-1 domain-containing protein</fullName>
    </recommendedName>
</protein>
<evidence type="ECO:0008006" key="3">
    <source>
        <dbReference type="Google" id="ProtNLM"/>
    </source>
</evidence>
<accession>A0A5C7HYS0</accession>
<name>A0A5C7HYS0_9ROSI</name>
<organism evidence="1 2">
    <name type="scientific">Acer yangbiense</name>
    <dbReference type="NCBI Taxonomy" id="1000413"/>
    <lineage>
        <taxon>Eukaryota</taxon>
        <taxon>Viridiplantae</taxon>
        <taxon>Streptophyta</taxon>
        <taxon>Embryophyta</taxon>
        <taxon>Tracheophyta</taxon>
        <taxon>Spermatophyta</taxon>
        <taxon>Magnoliopsida</taxon>
        <taxon>eudicotyledons</taxon>
        <taxon>Gunneridae</taxon>
        <taxon>Pentapetalae</taxon>
        <taxon>rosids</taxon>
        <taxon>malvids</taxon>
        <taxon>Sapindales</taxon>
        <taxon>Sapindaceae</taxon>
        <taxon>Hippocastanoideae</taxon>
        <taxon>Acereae</taxon>
        <taxon>Acer</taxon>
    </lineage>
</organism>